<comment type="caution">
    <text evidence="1">The sequence shown here is derived from an EMBL/GenBank/DDBJ whole genome shotgun (WGS) entry which is preliminary data.</text>
</comment>
<dbReference type="Proteomes" id="UP001341840">
    <property type="component" value="Unassembled WGS sequence"/>
</dbReference>
<gene>
    <name evidence="1" type="ORF">PIB30_009990</name>
</gene>
<accession>A0ABU6U4P8</accession>
<proteinExistence type="predicted"/>
<keyword evidence="2" id="KW-1185">Reference proteome</keyword>
<sequence length="115" mass="13472">MIQTSFSKRPCKLILRSELQLFLKNWKNTLSMPSKCIGNHFLLFRELILILQHAKRNSLYGQQFNEDIRAIFRNTEKQQPKLKYQIILATCSLTSPYFNIQPSISLQNKITKVGN</sequence>
<reference evidence="1 2" key="1">
    <citation type="journal article" date="2023" name="Plants (Basel)">
        <title>Bridging the Gap: Combining Genomics and Transcriptomics Approaches to Understand Stylosanthes scabra, an Orphan Legume from the Brazilian Caatinga.</title>
        <authorList>
            <person name="Ferreira-Neto J.R.C."/>
            <person name="da Silva M.D."/>
            <person name="Binneck E."/>
            <person name="de Melo N.F."/>
            <person name="da Silva R.H."/>
            <person name="de Melo A.L.T.M."/>
            <person name="Pandolfi V."/>
            <person name="Bustamante F.O."/>
            <person name="Brasileiro-Vidal A.C."/>
            <person name="Benko-Iseppon A.M."/>
        </authorList>
    </citation>
    <scope>NUCLEOTIDE SEQUENCE [LARGE SCALE GENOMIC DNA]</scope>
    <source>
        <tissue evidence="1">Leaves</tissue>
    </source>
</reference>
<evidence type="ECO:0000313" key="2">
    <source>
        <dbReference type="Proteomes" id="UP001341840"/>
    </source>
</evidence>
<organism evidence="1 2">
    <name type="scientific">Stylosanthes scabra</name>
    <dbReference type="NCBI Taxonomy" id="79078"/>
    <lineage>
        <taxon>Eukaryota</taxon>
        <taxon>Viridiplantae</taxon>
        <taxon>Streptophyta</taxon>
        <taxon>Embryophyta</taxon>
        <taxon>Tracheophyta</taxon>
        <taxon>Spermatophyta</taxon>
        <taxon>Magnoliopsida</taxon>
        <taxon>eudicotyledons</taxon>
        <taxon>Gunneridae</taxon>
        <taxon>Pentapetalae</taxon>
        <taxon>rosids</taxon>
        <taxon>fabids</taxon>
        <taxon>Fabales</taxon>
        <taxon>Fabaceae</taxon>
        <taxon>Papilionoideae</taxon>
        <taxon>50 kb inversion clade</taxon>
        <taxon>dalbergioids sensu lato</taxon>
        <taxon>Dalbergieae</taxon>
        <taxon>Pterocarpus clade</taxon>
        <taxon>Stylosanthes</taxon>
    </lineage>
</organism>
<evidence type="ECO:0000313" key="1">
    <source>
        <dbReference type="EMBL" id="MED6155929.1"/>
    </source>
</evidence>
<name>A0ABU6U4P8_9FABA</name>
<protein>
    <submittedName>
        <fullName evidence="1">Uncharacterized protein</fullName>
    </submittedName>
</protein>
<dbReference type="EMBL" id="JASCZI010120852">
    <property type="protein sequence ID" value="MED6155929.1"/>
    <property type="molecule type" value="Genomic_DNA"/>
</dbReference>